<proteinExistence type="inferred from homology"/>
<evidence type="ECO:0000313" key="7">
    <source>
        <dbReference type="EMBL" id="WCR10928.1"/>
    </source>
</evidence>
<evidence type="ECO:0000256" key="6">
    <source>
        <dbReference type="HAMAP-Rule" id="MF_00074"/>
    </source>
</evidence>
<keyword evidence="4 6" id="KW-0808">Transferase</keyword>
<feature type="binding site" evidence="6">
    <location>
        <position position="69"/>
    </location>
    <ligand>
        <name>S-adenosyl-L-methionine</name>
        <dbReference type="ChEBI" id="CHEBI:59789"/>
    </ligand>
</feature>
<feature type="binding site" evidence="6">
    <location>
        <position position="64"/>
    </location>
    <ligand>
        <name>S-adenosyl-L-methionine</name>
        <dbReference type="ChEBI" id="CHEBI:59789"/>
    </ligand>
</feature>
<dbReference type="Proteomes" id="UP001218412">
    <property type="component" value="Chromosome"/>
</dbReference>
<dbReference type="PANTHER" id="PTHR31760">
    <property type="entry name" value="S-ADENOSYL-L-METHIONINE-DEPENDENT METHYLTRANSFERASES SUPERFAMILY PROTEIN"/>
    <property type="match status" value="1"/>
</dbReference>
<dbReference type="EMBL" id="CP067134">
    <property type="protein sequence ID" value="WCR10928.1"/>
    <property type="molecule type" value="Genomic_DNA"/>
</dbReference>
<evidence type="ECO:0000256" key="4">
    <source>
        <dbReference type="ARBA" id="ARBA00022679"/>
    </source>
</evidence>
<dbReference type="EC" id="2.1.1.170" evidence="6"/>
<name>A0ABY7SWS5_9RHOB</name>
<dbReference type="PIRSF" id="PIRSF003078">
    <property type="entry name" value="GidB"/>
    <property type="match status" value="1"/>
</dbReference>
<reference evidence="7 8" key="1">
    <citation type="submission" date="2021-01" db="EMBL/GenBank/DDBJ databases">
        <title>Biogeographic distribution of Paracoccus.</title>
        <authorList>
            <person name="Hollensteiner J."/>
            <person name="Leineberger J."/>
            <person name="Brinkhoff T."/>
            <person name="Daniel R."/>
        </authorList>
    </citation>
    <scope>NUCLEOTIDE SEQUENCE [LARGE SCALE GENOMIC DNA]</scope>
    <source>
        <strain evidence="7 8">LMG25392</strain>
    </source>
</reference>
<dbReference type="InterPro" id="IPR003682">
    <property type="entry name" value="rRNA_ssu_MeTfrase_G"/>
</dbReference>
<keyword evidence="3 6" id="KW-0489">Methyltransferase</keyword>
<dbReference type="NCBIfam" id="TIGR00138">
    <property type="entry name" value="rsmG_gidB"/>
    <property type="match status" value="1"/>
</dbReference>
<dbReference type="GO" id="GO:0032259">
    <property type="term" value="P:methylation"/>
    <property type="evidence" value="ECO:0007669"/>
    <property type="project" value="UniProtKB-KW"/>
</dbReference>
<sequence length="198" mass="21899">MTIDVSRETEERLDDYAALIRKWNPRINLVAPATLPDLRQRHIDDCLQIAHHAKPVSGLWADLGSGGGLPGLVVAIAFQGRAIRFTLVESDQRKAAFLRTAIRQLDLADTTVLSSRIEALEPLKADHISARALAPLPRLMAYLDRHLAIDGRAWLMKGEQWRSEVAEARKHWNFTADVFPSATKSGAAIINISGVSHV</sequence>
<evidence type="ECO:0000256" key="1">
    <source>
        <dbReference type="ARBA" id="ARBA00022490"/>
    </source>
</evidence>
<keyword evidence="2 6" id="KW-0698">rRNA processing</keyword>
<protein>
    <recommendedName>
        <fullName evidence="6">Ribosomal RNA small subunit methyltransferase G</fullName>
        <ecNumber evidence="6">2.1.1.170</ecNumber>
    </recommendedName>
    <alternativeName>
        <fullName evidence="6">16S rRNA 7-methylguanosine methyltransferase</fullName>
        <shortName evidence="6">16S rRNA m7G methyltransferase</shortName>
    </alternativeName>
</protein>
<evidence type="ECO:0000256" key="5">
    <source>
        <dbReference type="ARBA" id="ARBA00022691"/>
    </source>
</evidence>
<dbReference type="RefSeq" id="WP_272859017.1">
    <property type="nucleotide sequence ID" value="NZ_CP067134.1"/>
</dbReference>
<dbReference type="GO" id="GO:0008168">
    <property type="term" value="F:methyltransferase activity"/>
    <property type="evidence" value="ECO:0007669"/>
    <property type="project" value="UniProtKB-KW"/>
</dbReference>
<comment type="catalytic activity">
    <reaction evidence="6">
        <text>guanosine(527) in 16S rRNA + S-adenosyl-L-methionine = N(7)-methylguanosine(527) in 16S rRNA + S-adenosyl-L-homocysteine</text>
        <dbReference type="Rhea" id="RHEA:42732"/>
        <dbReference type="Rhea" id="RHEA-COMP:10209"/>
        <dbReference type="Rhea" id="RHEA-COMP:10210"/>
        <dbReference type="ChEBI" id="CHEBI:57856"/>
        <dbReference type="ChEBI" id="CHEBI:59789"/>
        <dbReference type="ChEBI" id="CHEBI:74269"/>
        <dbReference type="ChEBI" id="CHEBI:74480"/>
        <dbReference type="EC" id="2.1.1.170"/>
    </reaction>
</comment>
<keyword evidence="8" id="KW-1185">Reference proteome</keyword>
<evidence type="ECO:0000256" key="3">
    <source>
        <dbReference type="ARBA" id="ARBA00022603"/>
    </source>
</evidence>
<gene>
    <name evidence="6 7" type="primary">rsmG</name>
    <name evidence="7" type="ORF">JHW45_00420</name>
</gene>
<organism evidence="7 8">
    <name type="scientific">Paracoccus stylophorae</name>
    <dbReference type="NCBI Taxonomy" id="659350"/>
    <lineage>
        <taxon>Bacteria</taxon>
        <taxon>Pseudomonadati</taxon>
        <taxon>Pseudomonadota</taxon>
        <taxon>Alphaproteobacteria</taxon>
        <taxon>Rhodobacterales</taxon>
        <taxon>Paracoccaceae</taxon>
        <taxon>Paracoccus</taxon>
    </lineage>
</organism>
<comment type="similarity">
    <text evidence="6">Belongs to the methyltransferase superfamily. RNA methyltransferase RsmG family.</text>
</comment>
<feature type="binding site" evidence="6">
    <location>
        <position position="131"/>
    </location>
    <ligand>
        <name>S-adenosyl-L-methionine</name>
        <dbReference type="ChEBI" id="CHEBI:59789"/>
    </ligand>
</feature>
<keyword evidence="5 6" id="KW-0949">S-adenosyl-L-methionine</keyword>
<dbReference type="Pfam" id="PF02527">
    <property type="entry name" value="GidB"/>
    <property type="match status" value="1"/>
</dbReference>
<keyword evidence="1 6" id="KW-0963">Cytoplasm</keyword>
<comment type="caution">
    <text evidence="6">Lacks conserved residue(s) required for the propagation of feature annotation.</text>
</comment>
<comment type="subcellular location">
    <subcellularLocation>
        <location evidence="6">Cytoplasm</location>
    </subcellularLocation>
</comment>
<dbReference type="Gene3D" id="3.40.50.150">
    <property type="entry name" value="Vaccinia Virus protein VP39"/>
    <property type="match status" value="1"/>
</dbReference>
<dbReference type="HAMAP" id="MF_00074">
    <property type="entry name" value="16SrRNA_methyltr_G"/>
    <property type="match status" value="1"/>
</dbReference>
<feature type="binding site" evidence="6">
    <location>
        <begin position="117"/>
        <end position="118"/>
    </location>
    <ligand>
        <name>S-adenosyl-L-methionine</name>
        <dbReference type="ChEBI" id="CHEBI:59789"/>
    </ligand>
</feature>
<comment type="function">
    <text evidence="6">Specifically methylates the N7 position of guanine in position 527 of 16S rRNA.</text>
</comment>
<evidence type="ECO:0000256" key="2">
    <source>
        <dbReference type="ARBA" id="ARBA00022552"/>
    </source>
</evidence>
<dbReference type="PANTHER" id="PTHR31760:SF0">
    <property type="entry name" value="S-ADENOSYL-L-METHIONINE-DEPENDENT METHYLTRANSFERASES SUPERFAMILY PROTEIN"/>
    <property type="match status" value="1"/>
</dbReference>
<dbReference type="InterPro" id="IPR029063">
    <property type="entry name" value="SAM-dependent_MTases_sf"/>
</dbReference>
<evidence type="ECO:0000313" key="8">
    <source>
        <dbReference type="Proteomes" id="UP001218412"/>
    </source>
</evidence>
<accession>A0ABY7SWS5</accession>
<dbReference type="SUPFAM" id="SSF53335">
    <property type="entry name" value="S-adenosyl-L-methionine-dependent methyltransferases"/>
    <property type="match status" value="1"/>
</dbReference>